<accession>A0A1D7VHL6</accession>
<reference evidence="1 2" key="1">
    <citation type="submission" date="2016-09" db="EMBL/GenBank/DDBJ databases">
        <title>Complete genome sequencing of Streptomyces lydicus 103 and metabolic pathways analysis of antibiotic biosynthesis.</title>
        <authorList>
            <person name="Jia N."/>
            <person name="Ding M.-Z."/>
            <person name="Gao F."/>
            <person name="Yuan Y.-J."/>
        </authorList>
    </citation>
    <scope>NUCLEOTIDE SEQUENCE [LARGE SCALE GENOMIC DNA]</scope>
    <source>
        <strain evidence="1 2">103</strain>
    </source>
</reference>
<dbReference type="OrthoDB" id="4606505at2"/>
<dbReference type="EMBL" id="CP017157">
    <property type="protein sequence ID" value="AOP46226.1"/>
    <property type="molecule type" value="Genomic_DNA"/>
</dbReference>
<dbReference type="RefSeq" id="WP_069568081.1">
    <property type="nucleotide sequence ID" value="NZ_CP017157.1"/>
</dbReference>
<dbReference type="Pfam" id="PF19866">
    <property type="entry name" value="DUF6339"/>
    <property type="match status" value="1"/>
</dbReference>
<gene>
    <name evidence="1" type="ORF">SL103_08245</name>
</gene>
<dbReference type="InterPro" id="IPR045920">
    <property type="entry name" value="DUF6339"/>
</dbReference>
<name>A0A1D7VHL6_9ACTN</name>
<dbReference type="Proteomes" id="UP000094094">
    <property type="component" value="Chromosome"/>
</dbReference>
<evidence type="ECO:0000313" key="1">
    <source>
        <dbReference type="EMBL" id="AOP46226.1"/>
    </source>
</evidence>
<protein>
    <submittedName>
        <fullName evidence="1">Uncharacterized protein</fullName>
    </submittedName>
</protein>
<dbReference type="KEGG" id="slc:SL103_08245"/>
<keyword evidence="2" id="KW-1185">Reference proteome</keyword>
<evidence type="ECO:0000313" key="2">
    <source>
        <dbReference type="Proteomes" id="UP000094094"/>
    </source>
</evidence>
<dbReference type="AlphaFoldDB" id="A0A1D7VHL6"/>
<sequence length="301" mass="32740">MKFEHASENRLALLPVGVATRHLNQAVLSGAEPPAQVALLRAATVIADPSVRWNTAPVRELLDQAMARFASDRTDADPWLAPRLHATLRLTRSEASDKDLWAYLAMVVAPDYVTWRHLPVVGEDARRTPVVQASRFVGGSSVQAFARLWWAAEMCRNGADYRPVEAACGNQDFLNTALRLGIMDHRPTALAVLRVMENLAASDAPRMGDQLNALCKAIGIAGSTLMYEIIGPDELPDDAELLAWIDEADSAPPVAWDRLPDGPADGTAPTASVDTLTRLFEDINAHLGRLRDRGRTSVPLG</sequence>
<proteinExistence type="predicted"/>
<organism evidence="1 2">
    <name type="scientific">Streptomyces lydicus</name>
    <dbReference type="NCBI Taxonomy" id="47763"/>
    <lineage>
        <taxon>Bacteria</taxon>
        <taxon>Bacillati</taxon>
        <taxon>Actinomycetota</taxon>
        <taxon>Actinomycetes</taxon>
        <taxon>Kitasatosporales</taxon>
        <taxon>Streptomycetaceae</taxon>
        <taxon>Streptomyces</taxon>
    </lineage>
</organism>